<evidence type="ECO:0000313" key="2">
    <source>
        <dbReference type="EMBL" id="KAJ8896023.1"/>
    </source>
</evidence>
<feature type="region of interest" description="Disordered" evidence="1">
    <location>
        <begin position="61"/>
        <end position="81"/>
    </location>
</feature>
<protein>
    <submittedName>
        <fullName evidence="2">Uncharacterized protein</fullName>
    </submittedName>
</protein>
<gene>
    <name evidence="2" type="ORF">PR048_001364</name>
</gene>
<dbReference type="Proteomes" id="UP001159363">
    <property type="component" value="Chromosome 1"/>
</dbReference>
<comment type="caution">
    <text evidence="2">The sequence shown here is derived from an EMBL/GenBank/DDBJ whole genome shotgun (WGS) entry which is preliminary data.</text>
</comment>
<keyword evidence="3" id="KW-1185">Reference proteome</keyword>
<evidence type="ECO:0000313" key="3">
    <source>
        <dbReference type="Proteomes" id="UP001159363"/>
    </source>
</evidence>
<name>A0ABQ9IH61_9NEOP</name>
<proteinExistence type="predicted"/>
<reference evidence="2 3" key="1">
    <citation type="submission" date="2023-02" db="EMBL/GenBank/DDBJ databases">
        <title>LHISI_Scaffold_Assembly.</title>
        <authorList>
            <person name="Stuart O.P."/>
            <person name="Cleave R."/>
            <person name="Magrath M.J.L."/>
            <person name="Mikheyev A.S."/>
        </authorList>
    </citation>
    <scope>NUCLEOTIDE SEQUENCE [LARGE SCALE GENOMIC DNA]</scope>
    <source>
        <strain evidence="2">Daus_M_001</strain>
        <tissue evidence="2">Leg muscle</tissue>
    </source>
</reference>
<dbReference type="EMBL" id="JARBHB010000001">
    <property type="protein sequence ID" value="KAJ8896023.1"/>
    <property type="molecule type" value="Genomic_DNA"/>
</dbReference>
<organism evidence="2 3">
    <name type="scientific">Dryococelus australis</name>
    <dbReference type="NCBI Taxonomy" id="614101"/>
    <lineage>
        <taxon>Eukaryota</taxon>
        <taxon>Metazoa</taxon>
        <taxon>Ecdysozoa</taxon>
        <taxon>Arthropoda</taxon>
        <taxon>Hexapoda</taxon>
        <taxon>Insecta</taxon>
        <taxon>Pterygota</taxon>
        <taxon>Neoptera</taxon>
        <taxon>Polyneoptera</taxon>
        <taxon>Phasmatodea</taxon>
        <taxon>Verophasmatodea</taxon>
        <taxon>Anareolatae</taxon>
        <taxon>Phasmatidae</taxon>
        <taxon>Eurycanthinae</taxon>
        <taxon>Dryococelus</taxon>
    </lineage>
</organism>
<evidence type="ECO:0000256" key="1">
    <source>
        <dbReference type="SAM" id="MobiDB-lite"/>
    </source>
</evidence>
<sequence>MFYSPSTTLVEGNEDKKKRYAIDAVKSDTDYGSSADHLPEDLSEKELVKKCGTFVALMQSRTGEDRRASKHGTTRHGEGDVATLSAGLGAHLSTHAGLRIITPASHPSAN</sequence>
<accession>A0ABQ9IH61</accession>